<feature type="region of interest" description="Disordered" evidence="1">
    <location>
        <begin position="78"/>
        <end position="135"/>
    </location>
</feature>
<keyword evidence="3" id="KW-1185">Reference proteome</keyword>
<name>A0AAD9IIS1_PROWI</name>
<gene>
    <name evidence="2" type="ORF">QBZ16_002763</name>
</gene>
<sequence>MDSQPEEDHEAKVEEGVEDPDTPSIEAAAGSHPRPALHHLTRHWLPEDERGEGVLERFGAPTLEAARHMVRYVLAARAAGAAGGPQHAQRAGAPAAREKGAQDTHGLRAGAADLGPAPRRADAERAPAPDPRRGAVDAEAAAASGLNTIAGAIDLISPLGSPLRSPLRSPGSGLGLSPQGTMGPGGIPPAAAPAAQQAAPVTPRVAPRESSMDASQAGAWLPAGVPVTPRGPDPGPAWEPAPAQHAQPVYAPVPRYAAIPQLGPGGAEPPVWRNVGDFQASEALAYYYQLQQQAAAEQAQGYEAPQPPGNPEPPPAQGGSGRAPRRSGWGSPRRPSSTPL</sequence>
<accession>A0AAD9IIS1</accession>
<feature type="compositionally biased region" description="Pro residues" evidence="1">
    <location>
        <begin position="305"/>
        <end position="316"/>
    </location>
</feature>
<feature type="region of interest" description="Disordered" evidence="1">
    <location>
        <begin position="223"/>
        <end position="244"/>
    </location>
</feature>
<feature type="compositionally biased region" description="Basic and acidic residues" evidence="1">
    <location>
        <begin position="96"/>
        <end position="106"/>
    </location>
</feature>
<protein>
    <submittedName>
        <fullName evidence="2">Uncharacterized protein</fullName>
    </submittedName>
</protein>
<feature type="region of interest" description="Disordered" evidence="1">
    <location>
        <begin position="1"/>
        <end position="44"/>
    </location>
</feature>
<feature type="compositionally biased region" description="Basic and acidic residues" evidence="1">
    <location>
        <begin position="119"/>
        <end position="135"/>
    </location>
</feature>
<feature type="compositionally biased region" description="Low complexity" evidence="1">
    <location>
        <begin position="326"/>
        <end position="340"/>
    </location>
</feature>
<feature type="region of interest" description="Disordered" evidence="1">
    <location>
        <begin position="295"/>
        <end position="340"/>
    </location>
</feature>
<feature type="compositionally biased region" description="Low complexity" evidence="1">
    <location>
        <begin position="295"/>
        <end position="304"/>
    </location>
</feature>
<feature type="compositionally biased region" description="Pro residues" evidence="1">
    <location>
        <begin position="229"/>
        <end position="239"/>
    </location>
</feature>
<dbReference type="AlphaFoldDB" id="A0AAD9IIS1"/>
<organism evidence="2 3">
    <name type="scientific">Prototheca wickerhamii</name>
    <dbReference type="NCBI Taxonomy" id="3111"/>
    <lineage>
        <taxon>Eukaryota</taxon>
        <taxon>Viridiplantae</taxon>
        <taxon>Chlorophyta</taxon>
        <taxon>core chlorophytes</taxon>
        <taxon>Trebouxiophyceae</taxon>
        <taxon>Chlorellales</taxon>
        <taxon>Chlorellaceae</taxon>
        <taxon>Prototheca</taxon>
    </lineage>
</organism>
<reference evidence="2" key="1">
    <citation type="submission" date="2021-01" db="EMBL/GenBank/DDBJ databases">
        <authorList>
            <person name="Eckstrom K.M.E."/>
        </authorList>
    </citation>
    <scope>NUCLEOTIDE SEQUENCE</scope>
    <source>
        <strain evidence="2">UVCC 0001</strain>
    </source>
</reference>
<feature type="compositionally biased region" description="Low complexity" evidence="1">
    <location>
        <begin position="164"/>
        <end position="178"/>
    </location>
</feature>
<feature type="compositionally biased region" description="Low complexity" evidence="1">
    <location>
        <begin position="78"/>
        <end position="95"/>
    </location>
</feature>
<comment type="caution">
    <text evidence="2">The sequence shown here is derived from an EMBL/GenBank/DDBJ whole genome shotgun (WGS) entry which is preliminary data.</text>
</comment>
<evidence type="ECO:0000256" key="1">
    <source>
        <dbReference type="SAM" id="MobiDB-lite"/>
    </source>
</evidence>
<evidence type="ECO:0000313" key="2">
    <source>
        <dbReference type="EMBL" id="KAK2079073.1"/>
    </source>
</evidence>
<dbReference type="Proteomes" id="UP001255856">
    <property type="component" value="Unassembled WGS sequence"/>
</dbReference>
<proteinExistence type="predicted"/>
<dbReference type="EMBL" id="JASFZW010000003">
    <property type="protein sequence ID" value="KAK2079073.1"/>
    <property type="molecule type" value="Genomic_DNA"/>
</dbReference>
<feature type="region of interest" description="Disordered" evidence="1">
    <location>
        <begin position="164"/>
        <end position="192"/>
    </location>
</feature>
<evidence type="ECO:0000313" key="3">
    <source>
        <dbReference type="Proteomes" id="UP001255856"/>
    </source>
</evidence>